<dbReference type="Gene3D" id="1.10.10.10">
    <property type="entry name" value="Winged helix-like DNA-binding domain superfamily/Winged helix DNA-binding domain"/>
    <property type="match status" value="1"/>
</dbReference>
<dbReference type="PANTHER" id="PTHR30346:SF0">
    <property type="entry name" value="HCA OPERON TRANSCRIPTIONAL ACTIVATOR HCAR"/>
    <property type="match status" value="1"/>
</dbReference>
<dbReference type="SUPFAM" id="SSF46785">
    <property type="entry name" value="Winged helix' DNA-binding domain"/>
    <property type="match status" value="1"/>
</dbReference>
<dbReference type="InterPro" id="IPR036388">
    <property type="entry name" value="WH-like_DNA-bd_sf"/>
</dbReference>
<gene>
    <name evidence="6" type="ORF">SNE35_21670</name>
</gene>
<dbReference type="InterPro" id="IPR005119">
    <property type="entry name" value="LysR_subst-bd"/>
</dbReference>
<dbReference type="PANTHER" id="PTHR30346">
    <property type="entry name" value="TRANSCRIPTIONAL DUAL REGULATOR HCAR-RELATED"/>
    <property type="match status" value="1"/>
</dbReference>
<dbReference type="PROSITE" id="PS50931">
    <property type="entry name" value="HTH_LYSR"/>
    <property type="match status" value="1"/>
</dbReference>
<evidence type="ECO:0000256" key="4">
    <source>
        <dbReference type="ARBA" id="ARBA00023163"/>
    </source>
</evidence>
<keyword evidence="7" id="KW-1185">Reference proteome</keyword>
<evidence type="ECO:0000313" key="7">
    <source>
        <dbReference type="Proteomes" id="UP001285263"/>
    </source>
</evidence>
<organism evidence="6 7">
    <name type="scientific">Roseateles agri</name>
    <dbReference type="NCBI Taxonomy" id="3098619"/>
    <lineage>
        <taxon>Bacteria</taxon>
        <taxon>Pseudomonadati</taxon>
        <taxon>Pseudomonadota</taxon>
        <taxon>Betaproteobacteria</taxon>
        <taxon>Burkholderiales</taxon>
        <taxon>Sphaerotilaceae</taxon>
        <taxon>Roseateles</taxon>
    </lineage>
</organism>
<sequence>MTFHIDEDITFRKLEILLAFMEAGSLGRTAEKLGLSAVSVHRALHSLETGVRCTLFRLEGRNLLPTDAAHALADVGSEVLRTMAEGIRSTREIAGYAADRIRIGSLYSLTSRIVPALIRGLKLRKPDIDTDLVLASNADLLLKLRDGAIDAALMGQPVDAPDLESQLLFEDDLFFAAPAGSRFAGLASVDLHDCRDERFVALSDGFVTRSRFDEAFANAGFKPSVTITTGDIFSLMNLVSGGIGCTLLPGRVRDVLPPGVQMLDMRPRQHKLQRVVVCFLRTRERDPNLLSLLAASRSYAAELTATRDNP</sequence>
<keyword evidence="3" id="KW-0238">DNA-binding</keyword>
<comment type="similarity">
    <text evidence="1">Belongs to the LysR transcriptional regulatory family.</text>
</comment>
<feature type="domain" description="HTH lysR-type" evidence="5">
    <location>
        <begin position="9"/>
        <end position="66"/>
    </location>
</feature>
<dbReference type="RefSeq" id="WP_320425095.1">
    <property type="nucleotide sequence ID" value="NZ_JAXCLA010000007.1"/>
</dbReference>
<dbReference type="Proteomes" id="UP001285263">
    <property type="component" value="Unassembled WGS sequence"/>
</dbReference>
<dbReference type="Pfam" id="PF03466">
    <property type="entry name" value="LysR_substrate"/>
    <property type="match status" value="1"/>
</dbReference>
<dbReference type="EMBL" id="JAXCLA010000007">
    <property type="protein sequence ID" value="MDY0747131.1"/>
    <property type="molecule type" value="Genomic_DNA"/>
</dbReference>
<evidence type="ECO:0000256" key="1">
    <source>
        <dbReference type="ARBA" id="ARBA00009437"/>
    </source>
</evidence>
<proteinExistence type="inferred from homology"/>
<name>A0ABU5DLE2_9BURK</name>
<evidence type="ECO:0000256" key="2">
    <source>
        <dbReference type="ARBA" id="ARBA00023015"/>
    </source>
</evidence>
<protein>
    <submittedName>
        <fullName evidence="6">LysR family transcriptional regulator</fullName>
    </submittedName>
</protein>
<dbReference type="Gene3D" id="3.40.190.290">
    <property type="match status" value="1"/>
</dbReference>
<keyword evidence="4" id="KW-0804">Transcription</keyword>
<comment type="caution">
    <text evidence="6">The sequence shown here is derived from an EMBL/GenBank/DDBJ whole genome shotgun (WGS) entry which is preliminary data.</text>
</comment>
<dbReference type="InterPro" id="IPR036390">
    <property type="entry name" value="WH_DNA-bd_sf"/>
</dbReference>
<dbReference type="Pfam" id="PF00126">
    <property type="entry name" value="HTH_1"/>
    <property type="match status" value="1"/>
</dbReference>
<dbReference type="InterPro" id="IPR000847">
    <property type="entry name" value="LysR_HTH_N"/>
</dbReference>
<evidence type="ECO:0000259" key="5">
    <source>
        <dbReference type="PROSITE" id="PS50931"/>
    </source>
</evidence>
<evidence type="ECO:0000313" key="6">
    <source>
        <dbReference type="EMBL" id="MDY0747131.1"/>
    </source>
</evidence>
<reference evidence="6 7" key="1">
    <citation type="submission" date="2023-11" db="EMBL/GenBank/DDBJ databases">
        <title>Paucibacter sp. nov., isolated from fresh soil in Korea.</title>
        <authorList>
            <person name="Le N.T.T."/>
        </authorList>
    </citation>
    <scope>NUCLEOTIDE SEQUENCE [LARGE SCALE GENOMIC DNA]</scope>
    <source>
        <strain evidence="6 7">R3-3</strain>
    </source>
</reference>
<dbReference type="SUPFAM" id="SSF53850">
    <property type="entry name" value="Periplasmic binding protein-like II"/>
    <property type="match status" value="1"/>
</dbReference>
<accession>A0ABU5DLE2</accession>
<evidence type="ECO:0000256" key="3">
    <source>
        <dbReference type="ARBA" id="ARBA00023125"/>
    </source>
</evidence>
<keyword evidence="2" id="KW-0805">Transcription regulation</keyword>